<dbReference type="Proteomes" id="UP000239469">
    <property type="component" value="Unassembled WGS sequence"/>
</dbReference>
<evidence type="ECO:0000313" key="2">
    <source>
        <dbReference type="Proteomes" id="UP000239469"/>
    </source>
</evidence>
<dbReference type="OrthoDB" id="9134483at2"/>
<name>A0A1S1XAL5_9NEIS</name>
<protein>
    <submittedName>
        <fullName evidence="1">Uncharacterized protein</fullName>
    </submittedName>
</protein>
<accession>A0A1S1XAL5</accession>
<gene>
    <name evidence="1" type="ORF">BUE93_16295</name>
</gene>
<reference evidence="1 2" key="1">
    <citation type="submission" date="2017-01" db="EMBL/GenBank/DDBJ databases">
        <title>New insights into the genetic diversity of Chromobacterium isolated from tropical freshwater lake.</title>
        <authorList>
            <person name="Santos A.B."/>
            <person name="Nascimento A.M."/>
            <person name="Da Silva P.C."/>
        </authorList>
    </citation>
    <scope>NUCLEOTIDE SEQUENCE [LARGE SCALE GENOMIC DNA]</scope>
    <source>
        <strain evidence="1 2">56AF</strain>
    </source>
</reference>
<evidence type="ECO:0000313" key="1">
    <source>
        <dbReference type="EMBL" id="PRP69346.1"/>
    </source>
</evidence>
<dbReference type="RefSeq" id="WP_071109357.1">
    <property type="nucleotide sequence ID" value="NZ_CAWMOE010000013.1"/>
</dbReference>
<organism evidence="1 2">
    <name type="scientific">Chromobacterium amazonense</name>
    <dbReference type="NCBI Taxonomy" id="1382803"/>
    <lineage>
        <taxon>Bacteria</taxon>
        <taxon>Pseudomonadati</taxon>
        <taxon>Pseudomonadota</taxon>
        <taxon>Betaproteobacteria</taxon>
        <taxon>Neisseriales</taxon>
        <taxon>Chromobacteriaceae</taxon>
        <taxon>Chromobacterium</taxon>
    </lineage>
</organism>
<comment type="caution">
    <text evidence="1">The sequence shown here is derived from an EMBL/GenBank/DDBJ whole genome shotgun (WGS) entry which is preliminary data.</text>
</comment>
<sequence>MTARQRKLLILGVALIAFGAIKAGLIFWYLNHKPAAQAAQRLSCDPSRGSCALPGGGGLRFDSAPEHGKPFVVRLRDAAAATPPTADFTMPDMDMGFNRYTFVRDGADWKATVTLPMCVSGSRAWLVEVRHGKDAYQLPFQVVR</sequence>
<proteinExistence type="predicted"/>
<dbReference type="EMBL" id="MTBD01000030">
    <property type="protein sequence ID" value="PRP69346.1"/>
    <property type="molecule type" value="Genomic_DNA"/>
</dbReference>
<dbReference type="AlphaFoldDB" id="A0A1S1XAL5"/>